<dbReference type="KEGG" id="sgz:C0216_16505"/>
<dbReference type="InterPro" id="IPR046200">
    <property type="entry name" value="DUF6233"/>
</dbReference>
<name>A0A344U1R7_9ACTN</name>
<accession>A0A344U1R7</accession>
<sequence>MTVAGGRDTGWLLPPDLARLKTLERWCELLLELVRERIAEIETTARIAEAAAGRPVPSPVVEWQIQYGIGASNAPMLIHTGDCTLTSGRTRPATRAQAVDALRHPQVEPCGVCDAGRLLGAGDP</sequence>
<organism evidence="1 2">
    <name type="scientific">Streptomyces globosus</name>
    <dbReference type="NCBI Taxonomy" id="68209"/>
    <lineage>
        <taxon>Bacteria</taxon>
        <taxon>Bacillati</taxon>
        <taxon>Actinomycetota</taxon>
        <taxon>Actinomycetes</taxon>
        <taxon>Kitasatosporales</taxon>
        <taxon>Streptomycetaceae</taxon>
        <taxon>Streptomyces</taxon>
    </lineage>
</organism>
<dbReference type="AlphaFoldDB" id="A0A344U1R7"/>
<keyword evidence="2" id="KW-1185">Reference proteome</keyword>
<dbReference type="OrthoDB" id="4220183at2"/>
<dbReference type="Proteomes" id="UP000252004">
    <property type="component" value="Chromosome"/>
</dbReference>
<dbReference type="EMBL" id="CP030862">
    <property type="protein sequence ID" value="AXE24838.1"/>
    <property type="molecule type" value="Genomic_DNA"/>
</dbReference>
<proteinExistence type="predicted"/>
<gene>
    <name evidence="1" type="ORF">C0216_16505</name>
</gene>
<dbReference type="Pfam" id="PF19746">
    <property type="entry name" value="DUF6233"/>
    <property type="match status" value="1"/>
</dbReference>
<evidence type="ECO:0000313" key="1">
    <source>
        <dbReference type="EMBL" id="AXE24838.1"/>
    </source>
</evidence>
<protein>
    <submittedName>
        <fullName evidence="1">Uncharacterized protein</fullName>
    </submittedName>
</protein>
<evidence type="ECO:0000313" key="2">
    <source>
        <dbReference type="Proteomes" id="UP000252004"/>
    </source>
</evidence>
<reference evidence="1 2" key="1">
    <citation type="submission" date="2018-01" db="EMBL/GenBank/DDBJ databases">
        <title>Draft genome Sequence of streptomyces globosus LZH-48.</title>
        <authorList>
            <person name="Ran K."/>
            <person name="Li Z."/>
            <person name="Wei S."/>
            <person name="Dong R."/>
        </authorList>
    </citation>
    <scope>NUCLEOTIDE SEQUENCE [LARGE SCALE GENOMIC DNA]</scope>
    <source>
        <strain evidence="1 2">LZH-48</strain>
    </source>
</reference>